<evidence type="ECO:0000313" key="1">
    <source>
        <dbReference type="EMBL" id="CAF1700777.1"/>
    </source>
</evidence>
<dbReference type="AlphaFoldDB" id="A0A078GIC1"/>
<evidence type="ECO:0000313" key="3">
    <source>
        <dbReference type="Proteomes" id="UP000028999"/>
    </source>
</evidence>
<dbReference type="Gramene" id="CDY24947">
    <property type="protein sequence ID" value="CDY24947"/>
    <property type="gene ID" value="GSBRNA2T00028742001"/>
</dbReference>
<reference evidence="1" key="3">
    <citation type="submission" date="2021-01" db="EMBL/GenBank/DDBJ databases">
        <authorList>
            <consortium name="Genoscope - CEA"/>
            <person name="William W."/>
        </authorList>
    </citation>
    <scope>NUCLEOTIDE SEQUENCE</scope>
</reference>
<dbReference type="PaxDb" id="3708-A0A078GIC1"/>
<reference evidence="2 3" key="1">
    <citation type="journal article" date="2014" name="Science">
        <title>Plant genetics. Early allopolyploid evolution in the post-Neolithic Brassica napus oilseed genome.</title>
        <authorList>
            <person name="Chalhoub B."/>
            <person name="Denoeud F."/>
            <person name="Liu S."/>
            <person name="Parkin I.A."/>
            <person name="Tang H."/>
            <person name="Wang X."/>
            <person name="Chiquet J."/>
            <person name="Belcram H."/>
            <person name="Tong C."/>
            <person name="Samans B."/>
            <person name="Correa M."/>
            <person name="Da Silva C."/>
            <person name="Just J."/>
            <person name="Falentin C."/>
            <person name="Koh C.S."/>
            <person name="Le Clainche I."/>
            <person name="Bernard M."/>
            <person name="Bento P."/>
            <person name="Noel B."/>
            <person name="Labadie K."/>
            <person name="Alberti A."/>
            <person name="Charles M."/>
            <person name="Arnaud D."/>
            <person name="Guo H."/>
            <person name="Daviaud C."/>
            <person name="Alamery S."/>
            <person name="Jabbari K."/>
            <person name="Zhao M."/>
            <person name="Edger P.P."/>
            <person name="Chelaifa H."/>
            <person name="Tack D."/>
            <person name="Lassalle G."/>
            <person name="Mestiri I."/>
            <person name="Schnel N."/>
            <person name="Le Paslier M.C."/>
            <person name="Fan G."/>
            <person name="Renault V."/>
            <person name="Bayer P.E."/>
            <person name="Golicz A.A."/>
            <person name="Manoli S."/>
            <person name="Lee T.H."/>
            <person name="Thi V.H."/>
            <person name="Chalabi S."/>
            <person name="Hu Q."/>
            <person name="Fan C."/>
            <person name="Tollenaere R."/>
            <person name="Lu Y."/>
            <person name="Battail C."/>
            <person name="Shen J."/>
            <person name="Sidebottom C.H."/>
            <person name="Wang X."/>
            <person name="Canaguier A."/>
            <person name="Chauveau A."/>
            <person name="Berard A."/>
            <person name="Deniot G."/>
            <person name="Guan M."/>
            <person name="Liu Z."/>
            <person name="Sun F."/>
            <person name="Lim Y.P."/>
            <person name="Lyons E."/>
            <person name="Town C.D."/>
            <person name="Bancroft I."/>
            <person name="Wang X."/>
            <person name="Meng J."/>
            <person name="Ma J."/>
            <person name="Pires J.C."/>
            <person name="King G.J."/>
            <person name="Brunel D."/>
            <person name="Delourme R."/>
            <person name="Renard M."/>
            <person name="Aury J.M."/>
            <person name="Adams K.L."/>
            <person name="Batley J."/>
            <person name="Snowdon R.J."/>
            <person name="Tost J."/>
            <person name="Edwards D."/>
            <person name="Zhou Y."/>
            <person name="Hua W."/>
            <person name="Sharpe A.G."/>
            <person name="Paterson A.H."/>
            <person name="Guan C."/>
            <person name="Wincker P."/>
        </authorList>
    </citation>
    <scope>NUCLEOTIDE SEQUENCE [LARGE SCALE GENOMIC DNA]</scope>
    <source>
        <strain evidence="3">cv. Darmor-bzh</strain>
    </source>
</reference>
<dbReference type="EMBL" id="LK032166">
    <property type="protein sequence ID" value="CDY24947.1"/>
    <property type="molecule type" value="Genomic_DNA"/>
</dbReference>
<dbReference type="EMBL" id="HG994367">
    <property type="protein sequence ID" value="CAF1700777.1"/>
    <property type="molecule type" value="Genomic_DNA"/>
</dbReference>
<gene>
    <name evidence="2" type="primary">BnaC03g22250D</name>
    <name evidence="1" type="ORF">DARMORV10_C03P26440.1</name>
    <name evidence="2" type="ORF">GSBRNA2T00028742001</name>
</gene>
<keyword evidence="3" id="KW-1185">Reference proteome</keyword>
<reference evidence="2" key="2">
    <citation type="submission" date="2014-06" db="EMBL/GenBank/DDBJ databases">
        <authorList>
            <person name="Genoscope - CEA"/>
        </authorList>
    </citation>
    <scope>NUCLEOTIDE SEQUENCE</scope>
</reference>
<dbReference type="Proteomes" id="UP000028999">
    <property type="component" value="Unassembled WGS sequence"/>
</dbReference>
<accession>A0A078GIC1</accession>
<protein>
    <submittedName>
        <fullName evidence="1">(rape) hypothetical protein</fullName>
    </submittedName>
    <submittedName>
        <fullName evidence="2">BnaC03g22250D protein</fullName>
    </submittedName>
</protein>
<organism evidence="2 3">
    <name type="scientific">Brassica napus</name>
    <name type="common">Rape</name>
    <dbReference type="NCBI Taxonomy" id="3708"/>
    <lineage>
        <taxon>Eukaryota</taxon>
        <taxon>Viridiplantae</taxon>
        <taxon>Streptophyta</taxon>
        <taxon>Embryophyta</taxon>
        <taxon>Tracheophyta</taxon>
        <taxon>Spermatophyta</taxon>
        <taxon>Magnoliopsida</taxon>
        <taxon>eudicotyledons</taxon>
        <taxon>Gunneridae</taxon>
        <taxon>Pentapetalae</taxon>
        <taxon>rosids</taxon>
        <taxon>malvids</taxon>
        <taxon>Brassicales</taxon>
        <taxon>Brassicaceae</taxon>
        <taxon>Brassiceae</taxon>
        <taxon>Brassica</taxon>
    </lineage>
</organism>
<name>A0A078GIC1_BRANA</name>
<dbReference type="Proteomes" id="UP001295469">
    <property type="component" value="Chromosome C03"/>
</dbReference>
<proteinExistence type="predicted"/>
<evidence type="ECO:0000313" key="2">
    <source>
        <dbReference type="EMBL" id="CDY24947.1"/>
    </source>
</evidence>
<sequence>MHTDYYQSQPQSMMFPQMQSIPLPVFQGPATMGYYHQAPVSWSAAPANGLMLRIRSSSCIQSEWRVPIIRAVWDPLNHSATPFFHSGPAPLFYPFAEINTMNTVDQVQTLEPSEHNYLKEAADERKLNFTY</sequence>